<dbReference type="GO" id="GO:0006281">
    <property type="term" value="P:DNA repair"/>
    <property type="evidence" value="ECO:0007669"/>
    <property type="project" value="TreeGrafter"/>
</dbReference>
<dbReference type="InterPro" id="IPR023198">
    <property type="entry name" value="PGP-like_dom2"/>
</dbReference>
<dbReference type="SFLD" id="SFLDS00003">
    <property type="entry name" value="Haloacid_Dehalogenase"/>
    <property type="match status" value="1"/>
</dbReference>
<dbReference type="RefSeq" id="WP_093988863.1">
    <property type="nucleotide sequence ID" value="NZ_FYDD01000003.1"/>
</dbReference>
<evidence type="ECO:0000313" key="1">
    <source>
        <dbReference type="EMBL" id="MBC8611174.1"/>
    </source>
</evidence>
<dbReference type="OrthoDB" id="9807630at2"/>
<dbReference type="InterPro" id="IPR036412">
    <property type="entry name" value="HAD-like_sf"/>
</dbReference>
<dbReference type="InterPro" id="IPR050155">
    <property type="entry name" value="HAD-like_hydrolase_sf"/>
</dbReference>
<dbReference type="PANTHER" id="PTHR43434">
    <property type="entry name" value="PHOSPHOGLYCOLATE PHOSPHATASE"/>
    <property type="match status" value="1"/>
</dbReference>
<dbReference type="InterPro" id="IPR023214">
    <property type="entry name" value="HAD_sf"/>
</dbReference>
<dbReference type="Pfam" id="PF13419">
    <property type="entry name" value="HAD_2"/>
    <property type="match status" value="1"/>
</dbReference>
<dbReference type="AlphaFoldDB" id="A0A8J6P811"/>
<sequence>MKKLVVFDLDGTLNQTRLYGVQAIRHALADLGVTHLTDEEICAQIGARPADYVKIYLPNGDEALHRKFLELESKYENELLPTCGKAFDGARGSMERLKKAGYLTAVCSNASERYIRLVTQTIGVLDLVDEIQPLLPGLIKADTLRLLLERTSPDRAVMIGDRVYDKEAARENSLPFIGCAYGYNAPEISDADRVANHASELFELVQELIG</sequence>
<dbReference type="GO" id="GO:0008967">
    <property type="term" value="F:phosphoglycolate phosphatase activity"/>
    <property type="evidence" value="ECO:0007669"/>
    <property type="project" value="TreeGrafter"/>
</dbReference>
<dbReference type="GO" id="GO:0005829">
    <property type="term" value="C:cytosol"/>
    <property type="evidence" value="ECO:0007669"/>
    <property type="project" value="TreeGrafter"/>
</dbReference>
<accession>A0A8J6P811</accession>
<reference evidence="1" key="1">
    <citation type="submission" date="2020-08" db="EMBL/GenBank/DDBJ databases">
        <title>Genome public.</title>
        <authorList>
            <person name="Liu C."/>
            <person name="Sun Q."/>
        </authorList>
    </citation>
    <scope>NUCLEOTIDE SEQUENCE</scope>
    <source>
        <strain evidence="1">NSJ-15</strain>
    </source>
</reference>
<dbReference type="PANTHER" id="PTHR43434:SF1">
    <property type="entry name" value="PHOSPHOGLYCOLATE PHOSPHATASE"/>
    <property type="match status" value="1"/>
</dbReference>
<evidence type="ECO:0000313" key="2">
    <source>
        <dbReference type="Proteomes" id="UP000632659"/>
    </source>
</evidence>
<dbReference type="Proteomes" id="UP000632659">
    <property type="component" value="Unassembled WGS sequence"/>
</dbReference>
<dbReference type="InterPro" id="IPR041492">
    <property type="entry name" value="HAD_2"/>
</dbReference>
<gene>
    <name evidence="1" type="ORF">H8702_08610</name>
</gene>
<dbReference type="SUPFAM" id="SSF56784">
    <property type="entry name" value="HAD-like"/>
    <property type="match status" value="1"/>
</dbReference>
<name>A0A8J6P811_9FIRM</name>
<protein>
    <submittedName>
        <fullName evidence="1">HAD family hydrolase</fullName>
    </submittedName>
</protein>
<keyword evidence="2" id="KW-1185">Reference proteome</keyword>
<dbReference type="EMBL" id="JACRTL010000004">
    <property type="protein sequence ID" value="MBC8611174.1"/>
    <property type="molecule type" value="Genomic_DNA"/>
</dbReference>
<dbReference type="Gene3D" id="3.40.50.1000">
    <property type="entry name" value="HAD superfamily/HAD-like"/>
    <property type="match status" value="1"/>
</dbReference>
<comment type="caution">
    <text evidence="1">The sequence shown here is derived from an EMBL/GenBank/DDBJ whole genome shotgun (WGS) entry which is preliminary data.</text>
</comment>
<keyword evidence="1" id="KW-0378">Hydrolase</keyword>
<dbReference type="SFLD" id="SFLDG01129">
    <property type="entry name" value="C1.5:_HAD__Beta-PGM__Phosphata"/>
    <property type="match status" value="1"/>
</dbReference>
<dbReference type="Gene3D" id="1.10.150.240">
    <property type="entry name" value="Putative phosphatase, domain 2"/>
    <property type="match status" value="1"/>
</dbReference>
<proteinExistence type="predicted"/>
<organism evidence="1 2">
    <name type="scientific">Massiliimalia timonensis</name>
    <dbReference type="NCBI Taxonomy" id="1987501"/>
    <lineage>
        <taxon>Bacteria</taxon>
        <taxon>Bacillati</taxon>
        <taxon>Bacillota</taxon>
        <taxon>Clostridia</taxon>
        <taxon>Eubacteriales</taxon>
        <taxon>Oscillospiraceae</taxon>
        <taxon>Massiliimalia</taxon>
    </lineage>
</organism>